<dbReference type="PANTHER" id="PTHR12151:SF25">
    <property type="entry name" value="LINALOOL DEHYDRATASE_ISOMERASE DOMAIN-CONTAINING PROTEIN"/>
    <property type="match status" value="1"/>
</dbReference>
<keyword evidence="3" id="KW-1133">Transmembrane helix</keyword>
<evidence type="ECO:0000256" key="3">
    <source>
        <dbReference type="SAM" id="Phobius"/>
    </source>
</evidence>
<evidence type="ECO:0000259" key="4">
    <source>
        <dbReference type="PROSITE" id="PS51352"/>
    </source>
</evidence>
<keyword evidence="3" id="KW-0812">Transmembrane</keyword>
<dbReference type="PROSITE" id="PS51352">
    <property type="entry name" value="THIOREDOXIN_2"/>
    <property type="match status" value="1"/>
</dbReference>
<feature type="domain" description="Thioredoxin" evidence="4">
    <location>
        <begin position="46"/>
        <end position="211"/>
    </location>
</feature>
<organism evidence="5 6">
    <name type="scientific">Deinococcus rufus</name>
    <dbReference type="NCBI Taxonomy" id="2136097"/>
    <lineage>
        <taxon>Bacteria</taxon>
        <taxon>Thermotogati</taxon>
        <taxon>Deinococcota</taxon>
        <taxon>Deinococci</taxon>
        <taxon>Deinococcales</taxon>
        <taxon>Deinococcaceae</taxon>
        <taxon>Deinococcus</taxon>
    </lineage>
</organism>
<evidence type="ECO:0000313" key="5">
    <source>
        <dbReference type="EMBL" id="MFC3832991.1"/>
    </source>
</evidence>
<feature type="transmembrane region" description="Helical" evidence="3">
    <location>
        <begin position="12"/>
        <end position="33"/>
    </location>
</feature>
<gene>
    <name evidence="5" type="ORF">ACFOSB_08995</name>
</gene>
<dbReference type="SUPFAM" id="SSF52833">
    <property type="entry name" value="Thioredoxin-like"/>
    <property type="match status" value="1"/>
</dbReference>
<dbReference type="Proteomes" id="UP001595803">
    <property type="component" value="Unassembled WGS sequence"/>
</dbReference>
<reference evidence="6" key="1">
    <citation type="journal article" date="2019" name="Int. J. Syst. Evol. Microbiol.">
        <title>The Global Catalogue of Microorganisms (GCM) 10K type strain sequencing project: providing services to taxonomists for standard genome sequencing and annotation.</title>
        <authorList>
            <consortium name="The Broad Institute Genomics Platform"/>
            <consortium name="The Broad Institute Genome Sequencing Center for Infectious Disease"/>
            <person name="Wu L."/>
            <person name="Ma J."/>
        </authorList>
    </citation>
    <scope>NUCLEOTIDE SEQUENCE [LARGE SCALE GENOMIC DNA]</scope>
    <source>
        <strain evidence="6">CCTCC AB 2017081</strain>
    </source>
</reference>
<name>A0ABV7Z9K2_9DEIO</name>
<dbReference type="InterPro" id="IPR036249">
    <property type="entry name" value="Thioredoxin-like_sf"/>
</dbReference>
<comment type="caution">
    <text evidence="5">The sequence shown here is derived from an EMBL/GenBank/DDBJ whole genome shotgun (WGS) entry which is preliminary data.</text>
</comment>
<dbReference type="EMBL" id="JBHRZG010000009">
    <property type="protein sequence ID" value="MFC3832991.1"/>
    <property type="molecule type" value="Genomic_DNA"/>
</dbReference>
<evidence type="ECO:0000256" key="2">
    <source>
        <dbReference type="ARBA" id="ARBA00023008"/>
    </source>
</evidence>
<keyword evidence="6" id="KW-1185">Reference proteome</keyword>
<evidence type="ECO:0000256" key="1">
    <source>
        <dbReference type="ARBA" id="ARBA00010996"/>
    </source>
</evidence>
<dbReference type="InterPro" id="IPR003782">
    <property type="entry name" value="SCO1/SenC"/>
</dbReference>
<dbReference type="Pfam" id="PF02630">
    <property type="entry name" value="SCO1-SenC"/>
    <property type="match status" value="1"/>
</dbReference>
<dbReference type="PANTHER" id="PTHR12151">
    <property type="entry name" value="ELECTRON TRANSPORT PROTIN SCO1/SENC FAMILY MEMBER"/>
    <property type="match status" value="1"/>
</dbReference>
<accession>A0ABV7Z9K2</accession>
<keyword evidence="2" id="KW-0186">Copper</keyword>
<keyword evidence="3" id="KW-0472">Membrane</keyword>
<dbReference type="InterPro" id="IPR013766">
    <property type="entry name" value="Thioredoxin_domain"/>
</dbReference>
<proteinExistence type="inferred from homology"/>
<protein>
    <submittedName>
        <fullName evidence="5">SCO family protein</fullName>
    </submittedName>
</protein>
<evidence type="ECO:0000313" key="6">
    <source>
        <dbReference type="Proteomes" id="UP001595803"/>
    </source>
</evidence>
<sequence length="211" mass="22854">MTDLPHPAPRSWPRSLLLVLVGVGGLVATLLFARLNTPQEFYGTAYPAGRVAPTLSGTGEDGRPLALGALKGSAVAVFFGFLQCPAICPTTLASLERVRQALPPGQRDRFQTLLVSVDPARDTVPKLRGYVRFFSPSARGLIIPEPQLRKTAAAWGVAYEYTDVTGLQAYQVNHTTGVYLIDPQGKQRVVWDISQLTNTARIAADVQTVLR</sequence>
<dbReference type="CDD" id="cd02968">
    <property type="entry name" value="SCO"/>
    <property type="match status" value="1"/>
</dbReference>
<comment type="similarity">
    <text evidence="1">Belongs to the SCO1/2 family.</text>
</comment>
<dbReference type="Gene3D" id="3.40.30.10">
    <property type="entry name" value="Glutaredoxin"/>
    <property type="match status" value="1"/>
</dbReference>
<dbReference type="RefSeq" id="WP_295814106.1">
    <property type="nucleotide sequence ID" value="NZ_JBHRZG010000009.1"/>
</dbReference>